<dbReference type="OrthoDB" id="4226666at2759"/>
<reference evidence="2" key="1">
    <citation type="submission" date="2019-07" db="EMBL/GenBank/DDBJ databases">
        <title>Hyphodiscus hymeniophilus genome sequencing and assembly.</title>
        <authorList>
            <person name="Kramer G."/>
            <person name="Nodwell J."/>
        </authorList>
    </citation>
    <scope>NUCLEOTIDE SEQUENCE</scope>
    <source>
        <strain evidence="2">ATCC 34498</strain>
    </source>
</reference>
<accession>A0A9P6VD79</accession>
<protein>
    <submittedName>
        <fullName evidence="2">Uncharacterized protein</fullName>
    </submittedName>
</protein>
<feature type="compositionally biased region" description="Polar residues" evidence="1">
    <location>
        <begin position="117"/>
        <end position="127"/>
    </location>
</feature>
<organism evidence="2 3">
    <name type="scientific">Hyphodiscus hymeniophilus</name>
    <dbReference type="NCBI Taxonomy" id="353542"/>
    <lineage>
        <taxon>Eukaryota</taxon>
        <taxon>Fungi</taxon>
        <taxon>Dikarya</taxon>
        <taxon>Ascomycota</taxon>
        <taxon>Pezizomycotina</taxon>
        <taxon>Leotiomycetes</taxon>
        <taxon>Helotiales</taxon>
        <taxon>Hyphodiscaceae</taxon>
        <taxon>Hyphodiscus</taxon>
    </lineage>
</organism>
<feature type="compositionally biased region" description="Polar residues" evidence="1">
    <location>
        <begin position="28"/>
        <end position="37"/>
    </location>
</feature>
<feature type="region of interest" description="Disordered" evidence="1">
    <location>
        <begin position="1"/>
        <end position="54"/>
    </location>
</feature>
<dbReference type="PANTHER" id="PTHR35392:SF5">
    <property type="entry name" value="ZN(2)-C6 FUNGAL-TYPE DOMAIN-CONTAINING PROTEIN"/>
    <property type="match status" value="1"/>
</dbReference>
<dbReference type="PANTHER" id="PTHR35392">
    <property type="entry name" value="ZN(II)2CYS6 TRANSCRIPTION FACTOR (EUROFUNG)-RELATED-RELATED"/>
    <property type="match status" value="1"/>
</dbReference>
<proteinExistence type="predicted"/>
<dbReference type="Proteomes" id="UP000785200">
    <property type="component" value="Unassembled WGS sequence"/>
</dbReference>
<dbReference type="EMBL" id="VNKQ01000019">
    <property type="protein sequence ID" value="KAG0645366.1"/>
    <property type="molecule type" value="Genomic_DNA"/>
</dbReference>
<feature type="compositionally biased region" description="Low complexity" evidence="1">
    <location>
        <begin position="106"/>
        <end position="116"/>
    </location>
</feature>
<feature type="compositionally biased region" description="Basic and acidic residues" evidence="1">
    <location>
        <begin position="1"/>
        <end position="16"/>
    </location>
</feature>
<comment type="caution">
    <text evidence="2">The sequence shown here is derived from an EMBL/GenBank/DDBJ whole genome shotgun (WGS) entry which is preliminary data.</text>
</comment>
<evidence type="ECO:0000313" key="2">
    <source>
        <dbReference type="EMBL" id="KAG0645366.1"/>
    </source>
</evidence>
<evidence type="ECO:0000313" key="3">
    <source>
        <dbReference type="Proteomes" id="UP000785200"/>
    </source>
</evidence>
<dbReference type="InterPro" id="IPR052973">
    <property type="entry name" value="Fungal_sec-metab_reg_TF"/>
</dbReference>
<feature type="region of interest" description="Disordered" evidence="1">
    <location>
        <begin position="240"/>
        <end position="285"/>
    </location>
</feature>
<dbReference type="AlphaFoldDB" id="A0A9P6VD79"/>
<name>A0A9P6VD79_9HELO</name>
<feature type="region of interest" description="Disordered" evidence="1">
    <location>
        <begin position="106"/>
        <end position="133"/>
    </location>
</feature>
<gene>
    <name evidence="2" type="ORF">D0Z07_8857</name>
</gene>
<keyword evidence="3" id="KW-1185">Reference proteome</keyword>
<sequence>MCDQGCHSKRERGEGHPRRKKHSDGQPYPTSTSTQAINPMIPPEHNVTSQLLNEPGPWEGYDALMDWEYNNTDEVASINSYPTSYLNADTKSDLATGSYVMVQDQSSDAYSSGSGSNQTSEQASEQGRSAYYSPPRIPAAELAADTEAMHRDNLALSPHEPQWILSDLGAQKPRYNAYEAHPDVNCSVIYEETPENHSLHVNYETSVTEPSSLASNPQDGPWNQTALRVPRYLPSYAAFGLSPEPETKVTPPSSSKSRTPHKKSSNCSVIPAPGSGSKEKPASPSWEHIVVEKGGLTRVVNEGNYDGGVQGSGGRRKGKLPKETKEKAARVRKVKACWTCWKLKVPCSEGEVCERCLTYCSRKSVQSPSADQLCSRAGFADFENTFFPDYLHSHLDKREIKTLIDEHSEGFVGDSIEVEVSTGSVFIPMKLEIHFFKPKHWWDSELLRQHHLTVETKEQKSELRFQYSAPVGLMALSISDLKKTLRDHVEQMVSNPQYPAQTTAGDASNVPLLILEEVRQYCATTQSSLVRSALMLHAIQHFMSSLVTFTPNSAAYVYQRSTDFNVPPEPYLSSRLLNRQLKFVMHRLHREIVCEVLEGLEKSMRSRTKDAWGPSFAAILVLCLSIEGLQTAADTFVVCDKIEKIREGLTSVYRREQSRAACENVEGYPYEKCTKLFHDIFKTRKEGNGGSRDGGLNPFRSVQCRLDTELDPLTDIMVRSIYGWACDSQDGSLQELSQRSALLSYGYEVDPKDIKINNTGRLAARFLVSFIGKDT</sequence>
<feature type="region of interest" description="Disordered" evidence="1">
    <location>
        <begin position="302"/>
        <end position="325"/>
    </location>
</feature>
<evidence type="ECO:0000256" key="1">
    <source>
        <dbReference type="SAM" id="MobiDB-lite"/>
    </source>
</evidence>